<feature type="transmembrane region" description="Helical" evidence="8">
    <location>
        <begin position="134"/>
        <end position="150"/>
    </location>
</feature>
<feature type="transmembrane region" description="Helical" evidence="8">
    <location>
        <begin position="274"/>
        <end position="292"/>
    </location>
</feature>
<feature type="transmembrane region" description="Helical" evidence="8">
    <location>
        <begin position="12"/>
        <end position="30"/>
    </location>
</feature>
<feature type="transmembrane region" description="Helical" evidence="8">
    <location>
        <begin position="219"/>
        <end position="239"/>
    </location>
</feature>
<keyword evidence="3" id="KW-0813">Transport</keyword>
<comment type="similarity">
    <text evidence="2">Belongs to the EamA transporter family.</text>
</comment>
<feature type="transmembrane region" description="Helical" evidence="8">
    <location>
        <begin position="80"/>
        <end position="100"/>
    </location>
</feature>
<feature type="domain" description="EamA" evidence="9">
    <location>
        <begin position="162"/>
        <end position="291"/>
    </location>
</feature>
<dbReference type="Pfam" id="PF00892">
    <property type="entry name" value="EamA"/>
    <property type="match status" value="2"/>
</dbReference>
<keyword evidence="11" id="KW-1185">Reference proteome</keyword>
<evidence type="ECO:0000256" key="3">
    <source>
        <dbReference type="ARBA" id="ARBA00022448"/>
    </source>
</evidence>
<evidence type="ECO:0000313" key="10">
    <source>
        <dbReference type="EMBL" id="GGE44761.1"/>
    </source>
</evidence>
<feature type="domain" description="EamA" evidence="9">
    <location>
        <begin position="11"/>
        <end position="151"/>
    </location>
</feature>
<gene>
    <name evidence="10" type="ORF">GCM10011391_24460</name>
</gene>
<dbReference type="RefSeq" id="WP_229672567.1">
    <property type="nucleotide sequence ID" value="NZ_BMIR01000011.1"/>
</dbReference>
<comment type="caution">
    <text evidence="10">The sequence shown here is derived from an EMBL/GenBank/DDBJ whole genome shotgun (WGS) entry which is preliminary data.</text>
</comment>
<feature type="transmembrane region" description="Helical" evidence="8">
    <location>
        <begin position="106"/>
        <end position="127"/>
    </location>
</feature>
<feature type="transmembrane region" description="Helical" evidence="8">
    <location>
        <begin position="186"/>
        <end position="204"/>
    </location>
</feature>
<dbReference type="InterPro" id="IPR000620">
    <property type="entry name" value="EamA_dom"/>
</dbReference>
<dbReference type="PANTHER" id="PTHR22911:SF137">
    <property type="entry name" value="SOLUTE CARRIER FAMILY 35 MEMBER G2-RELATED"/>
    <property type="match status" value="1"/>
</dbReference>
<dbReference type="AlphaFoldDB" id="A0A8J3DVK2"/>
<keyword evidence="7 8" id="KW-0472">Membrane</keyword>
<dbReference type="SUPFAM" id="SSF103481">
    <property type="entry name" value="Multidrug resistance efflux transporter EmrE"/>
    <property type="match status" value="2"/>
</dbReference>
<protein>
    <submittedName>
        <fullName evidence="10">Transporter</fullName>
    </submittedName>
</protein>
<dbReference type="Proteomes" id="UP000628775">
    <property type="component" value="Unassembled WGS sequence"/>
</dbReference>
<dbReference type="PANTHER" id="PTHR22911">
    <property type="entry name" value="ACYL-MALONYL CONDENSING ENZYME-RELATED"/>
    <property type="match status" value="1"/>
</dbReference>
<feature type="transmembrane region" description="Helical" evidence="8">
    <location>
        <begin position="42"/>
        <end position="59"/>
    </location>
</feature>
<feature type="transmembrane region" description="Helical" evidence="8">
    <location>
        <begin position="156"/>
        <end position="174"/>
    </location>
</feature>
<reference evidence="10" key="1">
    <citation type="journal article" date="2014" name="Int. J. Syst. Evol. Microbiol.">
        <title>Complete genome sequence of Corynebacterium casei LMG S-19264T (=DSM 44701T), isolated from a smear-ripened cheese.</title>
        <authorList>
            <consortium name="US DOE Joint Genome Institute (JGI-PGF)"/>
            <person name="Walter F."/>
            <person name="Albersmeier A."/>
            <person name="Kalinowski J."/>
            <person name="Ruckert C."/>
        </authorList>
    </citation>
    <scope>NUCLEOTIDE SEQUENCE</scope>
    <source>
        <strain evidence="10">CGMCC 1.15371</strain>
    </source>
</reference>
<dbReference type="Gene3D" id="1.10.3730.20">
    <property type="match status" value="1"/>
</dbReference>
<feature type="transmembrane region" description="Helical" evidence="8">
    <location>
        <begin position="246"/>
        <end position="268"/>
    </location>
</feature>
<evidence type="ECO:0000259" key="9">
    <source>
        <dbReference type="Pfam" id="PF00892"/>
    </source>
</evidence>
<keyword evidence="4" id="KW-1003">Cell membrane</keyword>
<accession>A0A8J3DVK2</accession>
<dbReference type="NCBIfam" id="TIGR00688">
    <property type="entry name" value="rarD"/>
    <property type="match status" value="1"/>
</dbReference>
<evidence type="ECO:0000256" key="8">
    <source>
        <dbReference type="SAM" id="Phobius"/>
    </source>
</evidence>
<dbReference type="GO" id="GO:0005886">
    <property type="term" value="C:plasma membrane"/>
    <property type="evidence" value="ECO:0007669"/>
    <property type="project" value="UniProtKB-SubCell"/>
</dbReference>
<dbReference type="InterPro" id="IPR004626">
    <property type="entry name" value="RarD"/>
</dbReference>
<dbReference type="EMBL" id="BMIR01000011">
    <property type="protein sequence ID" value="GGE44761.1"/>
    <property type="molecule type" value="Genomic_DNA"/>
</dbReference>
<evidence type="ECO:0000256" key="6">
    <source>
        <dbReference type="ARBA" id="ARBA00022989"/>
    </source>
</evidence>
<evidence type="ECO:0000256" key="2">
    <source>
        <dbReference type="ARBA" id="ARBA00007362"/>
    </source>
</evidence>
<keyword evidence="6 8" id="KW-1133">Transmembrane helix</keyword>
<evidence type="ECO:0000256" key="5">
    <source>
        <dbReference type="ARBA" id="ARBA00022692"/>
    </source>
</evidence>
<evidence type="ECO:0000256" key="4">
    <source>
        <dbReference type="ARBA" id="ARBA00022475"/>
    </source>
</evidence>
<comment type="subcellular location">
    <subcellularLocation>
        <location evidence="1">Cell membrane</location>
        <topology evidence="1">Multi-pass membrane protein</topology>
    </subcellularLocation>
</comment>
<evidence type="ECO:0000256" key="1">
    <source>
        <dbReference type="ARBA" id="ARBA00004651"/>
    </source>
</evidence>
<proteinExistence type="inferred from homology"/>
<name>A0A8J3DVK2_9BACL</name>
<evidence type="ECO:0000313" key="11">
    <source>
        <dbReference type="Proteomes" id="UP000628775"/>
    </source>
</evidence>
<dbReference type="InterPro" id="IPR037185">
    <property type="entry name" value="EmrE-like"/>
</dbReference>
<reference evidence="10" key="2">
    <citation type="submission" date="2020-09" db="EMBL/GenBank/DDBJ databases">
        <authorList>
            <person name="Sun Q."/>
            <person name="Zhou Y."/>
        </authorList>
    </citation>
    <scope>NUCLEOTIDE SEQUENCE</scope>
    <source>
        <strain evidence="10">CGMCC 1.15371</strain>
    </source>
</reference>
<sequence>MKTSEQNDQVIGGLAAVGAYVLWGIMPIYWKLIHGASSEEVLAHRIIWSFVFMILVILFTKSTKKLREDFRAIFTDFKRLLIIASASVVITVNWYTFIWAVDNDHVIQASLGYYINPLISVLLGVFFLKEKLSMWQIISVLLALIGVLIMTFQAGVFPWISLTLAVSFGLYGLLKKTVHLAAMTGLTIETLIITPVALIYILFFDSNASSSFSTAKPGLALLLMGAGVITAIPLLLFAAGANRISLAMIGFFQYIAPTLMLILGTLLYHEPFDSEHLLSFILIWVSLVLFTLSRTRWLKQIEDKIFHKKNAENLPISKS</sequence>
<organism evidence="10 11">
    <name type="scientific">Pullulanibacillus camelliae</name>
    <dbReference type="NCBI Taxonomy" id="1707096"/>
    <lineage>
        <taxon>Bacteria</taxon>
        <taxon>Bacillati</taxon>
        <taxon>Bacillota</taxon>
        <taxon>Bacilli</taxon>
        <taxon>Bacillales</taxon>
        <taxon>Sporolactobacillaceae</taxon>
        <taxon>Pullulanibacillus</taxon>
    </lineage>
</organism>
<evidence type="ECO:0000256" key="7">
    <source>
        <dbReference type="ARBA" id="ARBA00023136"/>
    </source>
</evidence>
<keyword evidence="5 8" id="KW-0812">Transmembrane</keyword>